<protein>
    <submittedName>
        <fullName evidence="1">Uncharacterized protein</fullName>
    </submittedName>
</protein>
<dbReference type="EMBL" id="CP002656">
    <property type="protein sequence ID" value="AEB95342.1"/>
    <property type="molecule type" value="Genomic_DNA"/>
</dbReference>
<evidence type="ECO:0000313" key="1">
    <source>
        <dbReference type="EMBL" id="AEB95342.1"/>
    </source>
</evidence>
<dbReference type="AlphaFoldDB" id="F4G3H2"/>
<dbReference type="PATRIC" id="fig|1006006.8.peg.1233"/>
<dbReference type="Proteomes" id="UP000007812">
    <property type="component" value="Chromosome"/>
</dbReference>
<proteinExistence type="predicted"/>
<dbReference type="eggNOG" id="arCOG05887">
    <property type="taxonomic scope" value="Archaea"/>
</dbReference>
<keyword evidence="2" id="KW-1185">Reference proteome</keyword>
<dbReference type="KEGG" id="mcn:Mcup_1237"/>
<sequence length="88" mass="10477">MCYLCPYYSSGAESKVITSLLQLLRDYVSMRNGIEREIYNLESRTTEMLYSSIVLRRRRQELISILNEVQSKIELIKLLIKYEEENHV</sequence>
<dbReference type="HOGENOM" id="CLU_2461758_0_0_2"/>
<gene>
    <name evidence="1" type="ordered locus">Mcup_1237</name>
</gene>
<accession>F4G3H2</accession>
<evidence type="ECO:0000313" key="2">
    <source>
        <dbReference type="Proteomes" id="UP000007812"/>
    </source>
</evidence>
<organism evidence="1 2">
    <name type="scientific">Metallosphaera cuprina (strain Ar-4)</name>
    <dbReference type="NCBI Taxonomy" id="1006006"/>
    <lineage>
        <taxon>Archaea</taxon>
        <taxon>Thermoproteota</taxon>
        <taxon>Thermoprotei</taxon>
        <taxon>Sulfolobales</taxon>
        <taxon>Sulfolobaceae</taxon>
        <taxon>Metallosphaera</taxon>
    </lineage>
</organism>
<name>F4G3H2_METCR</name>
<reference evidence="1 2" key="1">
    <citation type="journal article" date="2011" name="J. Bacteriol.">
        <title>Complete genome sequence of Metallosphaera cuprina, a metal sulfide-oxidizing archaeon from a hot spring.</title>
        <authorList>
            <person name="Liu L.J."/>
            <person name="You X.Y."/>
            <person name="Zheng H."/>
            <person name="Wang S."/>
            <person name="Jiang C.Y."/>
            <person name="Liu S.J."/>
        </authorList>
    </citation>
    <scope>NUCLEOTIDE SEQUENCE [LARGE SCALE GENOMIC DNA]</scope>
    <source>
        <strain evidence="1 2">Ar-4</strain>
    </source>
</reference>